<dbReference type="Proteomes" id="UP001595926">
    <property type="component" value="Unassembled WGS sequence"/>
</dbReference>
<dbReference type="Pfam" id="PF22817">
    <property type="entry name" value="ApeP-like"/>
    <property type="match status" value="1"/>
</dbReference>
<comment type="caution">
    <text evidence="1">The sequence shown here is derived from an EMBL/GenBank/DDBJ whole genome shotgun (WGS) entry which is preliminary data.</text>
</comment>
<dbReference type="RefSeq" id="WP_119330599.1">
    <property type="nucleotide sequence ID" value="NZ_JBHSJH010000001.1"/>
</dbReference>
<dbReference type="InterPro" id="IPR029069">
    <property type="entry name" value="HotDog_dom_sf"/>
</dbReference>
<organism evidence="1 2">
    <name type="scientific">Pseudofrancisella aestuarii</name>
    <dbReference type="NCBI Taxonomy" id="2670347"/>
    <lineage>
        <taxon>Bacteria</taxon>
        <taxon>Pseudomonadati</taxon>
        <taxon>Pseudomonadota</taxon>
        <taxon>Gammaproteobacteria</taxon>
        <taxon>Thiotrichales</taxon>
        <taxon>Francisellaceae</taxon>
        <taxon>Pseudofrancisella</taxon>
    </lineage>
</organism>
<proteinExistence type="predicted"/>
<keyword evidence="1" id="KW-0808">Transferase</keyword>
<accession>A0ABV9T975</accession>
<sequence length="153" mass="17386">MYDLDILIPQKPPMRMIDKCLDFNNNIIHCQAKITSNHLFFCDKRKSIPHWIAVEIMAQTSATFAKLDALGKTSIAKEPQVAFLMSIRQYKTEVLEYFENELLDIYSESVLIEDGVGVFKSKIEVNGKATASITISAYQPQNNIEVAKILTRD</sequence>
<reference evidence="2" key="1">
    <citation type="journal article" date="2019" name="Int. J. Syst. Evol. Microbiol.">
        <title>The Global Catalogue of Microorganisms (GCM) 10K type strain sequencing project: providing services to taxonomists for standard genome sequencing and annotation.</title>
        <authorList>
            <consortium name="The Broad Institute Genomics Platform"/>
            <consortium name="The Broad Institute Genome Sequencing Center for Infectious Disease"/>
            <person name="Wu L."/>
            <person name="Ma J."/>
        </authorList>
    </citation>
    <scope>NUCLEOTIDE SEQUENCE [LARGE SCALE GENOMIC DNA]</scope>
    <source>
        <strain evidence="2">CGMCC 1.13718</strain>
    </source>
</reference>
<gene>
    <name evidence="1" type="ORF">ACFPDQ_01205</name>
</gene>
<keyword evidence="2" id="KW-1185">Reference proteome</keyword>
<dbReference type="Gene3D" id="3.10.129.10">
    <property type="entry name" value="Hotdog Thioesterase"/>
    <property type="match status" value="1"/>
</dbReference>
<name>A0ABV9T975_9GAMM</name>
<protein>
    <submittedName>
        <fullName evidence="1">Beta-alanine--pyruvate aminotransferase</fullName>
    </submittedName>
</protein>
<evidence type="ECO:0000313" key="2">
    <source>
        <dbReference type="Proteomes" id="UP001595926"/>
    </source>
</evidence>
<evidence type="ECO:0000313" key="1">
    <source>
        <dbReference type="EMBL" id="MFC4891665.1"/>
    </source>
</evidence>
<dbReference type="GO" id="GO:0008483">
    <property type="term" value="F:transaminase activity"/>
    <property type="evidence" value="ECO:0007669"/>
    <property type="project" value="UniProtKB-KW"/>
</dbReference>
<dbReference type="InterPro" id="IPR016776">
    <property type="entry name" value="ApeP-like_dehydratase"/>
</dbReference>
<dbReference type="EMBL" id="JBHSJH010000001">
    <property type="protein sequence ID" value="MFC4891665.1"/>
    <property type="molecule type" value="Genomic_DNA"/>
</dbReference>
<dbReference type="SUPFAM" id="SSF54637">
    <property type="entry name" value="Thioesterase/thiol ester dehydrase-isomerase"/>
    <property type="match status" value="1"/>
</dbReference>
<keyword evidence="1" id="KW-0032">Aminotransferase</keyword>